<name>A0AAI9KS88_AERCA</name>
<evidence type="ECO:0000313" key="3">
    <source>
        <dbReference type="Proteomes" id="UP000887009"/>
    </source>
</evidence>
<proteinExistence type="predicted"/>
<dbReference type="InterPro" id="IPR025484">
    <property type="entry name" value="DUF4376"/>
</dbReference>
<evidence type="ECO:0000313" key="2">
    <source>
        <dbReference type="EMBL" id="GJA54981.1"/>
    </source>
</evidence>
<feature type="domain" description="DUF4376" evidence="1">
    <location>
        <begin position="68"/>
        <end position="169"/>
    </location>
</feature>
<dbReference type="EMBL" id="BPNL01000025">
    <property type="protein sequence ID" value="GJA54981.1"/>
    <property type="molecule type" value="Genomic_DNA"/>
</dbReference>
<accession>A0AAI9KS88</accession>
<evidence type="ECO:0000259" key="1">
    <source>
        <dbReference type="Pfam" id="PF14301"/>
    </source>
</evidence>
<sequence length="180" mass="19374">MYYSKSTGGFYSRDIHGDNIPADAVYISAETHAALLDAQSSGQLITTDESGHPIAIDPPQPVRTVTSLLAEIADKRWEVETGGITVAASQIKTDRESQSQLNIAYTSLKSGLIADTRWKDADGLFTNVTLAELEPIAKAVATHVRACFAAEESHNDAITLLKTQAELDAYDINAGWPPLS</sequence>
<gene>
    <name evidence="2" type="ORF">KAM348_24040</name>
</gene>
<dbReference type="Pfam" id="PF14301">
    <property type="entry name" value="DUF4376"/>
    <property type="match status" value="1"/>
</dbReference>
<dbReference type="RefSeq" id="WP_223919989.1">
    <property type="nucleotide sequence ID" value="NZ_BPNL01000025.1"/>
</dbReference>
<comment type="caution">
    <text evidence="2">The sequence shown here is derived from an EMBL/GenBank/DDBJ whole genome shotgun (WGS) entry which is preliminary data.</text>
</comment>
<protein>
    <recommendedName>
        <fullName evidence="1">DUF4376 domain-containing protein</fullName>
    </recommendedName>
</protein>
<organism evidence="2 3">
    <name type="scientific">Aeromonas caviae</name>
    <name type="common">Aeromonas punctata</name>
    <dbReference type="NCBI Taxonomy" id="648"/>
    <lineage>
        <taxon>Bacteria</taxon>
        <taxon>Pseudomonadati</taxon>
        <taxon>Pseudomonadota</taxon>
        <taxon>Gammaproteobacteria</taxon>
        <taxon>Aeromonadales</taxon>
        <taxon>Aeromonadaceae</taxon>
        <taxon>Aeromonas</taxon>
    </lineage>
</organism>
<dbReference type="Proteomes" id="UP000887009">
    <property type="component" value="Unassembled WGS sequence"/>
</dbReference>
<dbReference type="AlphaFoldDB" id="A0AAI9KS88"/>
<reference evidence="2" key="1">
    <citation type="submission" date="2021-07" db="EMBL/GenBank/DDBJ databases">
        <title>Draft genome sequence of carbapenem-resistant Aeromonas spp. in Japan.</title>
        <authorList>
            <person name="Maehana S."/>
            <person name="Suzuki M."/>
            <person name="Kitasato H."/>
        </authorList>
    </citation>
    <scope>NUCLEOTIDE SEQUENCE</scope>
    <source>
        <strain evidence="2">KAM348</strain>
    </source>
</reference>